<organism evidence="1 2">
    <name type="scientific">Microlunatus panaciterrae</name>
    <dbReference type="NCBI Taxonomy" id="400768"/>
    <lineage>
        <taxon>Bacteria</taxon>
        <taxon>Bacillati</taxon>
        <taxon>Actinomycetota</taxon>
        <taxon>Actinomycetes</taxon>
        <taxon>Propionibacteriales</taxon>
        <taxon>Propionibacteriaceae</taxon>
        <taxon>Microlunatus</taxon>
    </lineage>
</organism>
<name>A0ABS2RK37_9ACTN</name>
<accession>A0ABS2RK37</accession>
<protein>
    <submittedName>
        <fullName evidence="1">Uncharacterized protein</fullName>
    </submittedName>
</protein>
<reference evidence="1 2" key="1">
    <citation type="submission" date="2021-01" db="EMBL/GenBank/DDBJ databases">
        <title>Sequencing the genomes of 1000 actinobacteria strains.</title>
        <authorList>
            <person name="Klenk H.-P."/>
        </authorList>
    </citation>
    <scope>NUCLEOTIDE SEQUENCE [LARGE SCALE GENOMIC DNA]</scope>
    <source>
        <strain evidence="1 2">DSM 18662</strain>
    </source>
</reference>
<evidence type="ECO:0000313" key="2">
    <source>
        <dbReference type="Proteomes" id="UP000704762"/>
    </source>
</evidence>
<gene>
    <name evidence="1" type="ORF">JOE57_002292</name>
</gene>
<sequence length="327" mass="35343">MTAAPLSPPSVAPMFGPYGVPALRHADRFVDLGADSVWFHGFDSEAFELCARHEIRACVEFPTFRADLDAQPELTPIGVDGLPIRHGDLVQGVCLSRREFLAEVEDRLVAGLSRYQPAGVWLDYLSGAGWFETPEPDLQESCFCADCLADFGAATGIDTSPAQIVARHGEAWTAHQCDRVARFGAHYSALIRDALPGCVVGAYMCPWTPDEYGGALRRVFAQDHALLAPSIDVFTPLVYATKSGRPASWGREVLEASADFVPADRVVQLIGDALDGPAALREMADASRPSWGLQVFSGFQLFEDEELGDAFRATATLLRERLAAAGG</sequence>
<dbReference type="Proteomes" id="UP000704762">
    <property type="component" value="Unassembled WGS sequence"/>
</dbReference>
<dbReference type="Gene3D" id="3.20.20.80">
    <property type="entry name" value="Glycosidases"/>
    <property type="match status" value="1"/>
</dbReference>
<evidence type="ECO:0000313" key="1">
    <source>
        <dbReference type="EMBL" id="MBM7799371.1"/>
    </source>
</evidence>
<dbReference type="EMBL" id="JAFBCF010000001">
    <property type="protein sequence ID" value="MBM7799371.1"/>
    <property type="molecule type" value="Genomic_DNA"/>
</dbReference>
<dbReference type="RefSeq" id="WP_204918080.1">
    <property type="nucleotide sequence ID" value="NZ_BAAAQP010000003.1"/>
</dbReference>
<proteinExistence type="predicted"/>
<keyword evidence="2" id="KW-1185">Reference proteome</keyword>
<comment type="caution">
    <text evidence="1">The sequence shown here is derived from an EMBL/GenBank/DDBJ whole genome shotgun (WGS) entry which is preliminary data.</text>
</comment>